<dbReference type="GO" id="GO:0015193">
    <property type="term" value="F:L-proline transmembrane transporter activity"/>
    <property type="evidence" value="ECO:0007669"/>
    <property type="project" value="TreeGrafter"/>
</dbReference>
<keyword evidence="8" id="KW-0915">Sodium</keyword>
<feature type="transmembrane region" description="Helical" evidence="14">
    <location>
        <begin position="131"/>
        <end position="157"/>
    </location>
</feature>
<comment type="similarity">
    <text evidence="2 13">Belongs to the sodium:solute symporter (SSF) (TC 2.A.21) family.</text>
</comment>
<evidence type="ECO:0008006" key="17">
    <source>
        <dbReference type="Google" id="ProtNLM"/>
    </source>
</evidence>
<dbReference type="InterPro" id="IPR038377">
    <property type="entry name" value="Na/Glc_symporter_sf"/>
</dbReference>
<evidence type="ECO:0000256" key="8">
    <source>
        <dbReference type="ARBA" id="ARBA00023053"/>
    </source>
</evidence>
<evidence type="ECO:0000256" key="5">
    <source>
        <dbReference type="ARBA" id="ARBA00022692"/>
    </source>
</evidence>
<dbReference type="InterPro" id="IPR050277">
    <property type="entry name" value="Sodium:Solute_Symporter"/>
</dbReference>
<keyword evidence="4" id="KW-1003">Cell membrane</keyword>
<feature type="transmembrane region" description="Helical" evidence="14">
    <location>
        <begin position="163"/>
        <end position="184"/>
    </location>
</feature>
<evidence type="ECO:0000256" key="10">
    <source>
        <dbReference type="ARBA" id="ARBA00023136"/>
    </source>
</evidence>
<evidence type="ECO:0000256" key="4">
    <source>
        <dbReference type="ARBA" id="ARBA00022475"/>
    </source>
</evidence>
<keyword evidence="16" id="KW-1185">Reference proteome</keyword>
<comment type="subcellular location">
    <subcellularLocation>
        <location evidence="1">Cell membrane</location>
        <topology evidence="1">Multi-pass membrane protein</topology>
    </subcellularLocation>
</comment>
<evidence type="ECO:0000256" key="11">
    <source>
        <dbReference type="ARBA" id="ARBA00023201"/>
    </source>
</evidence>
<feature type="transmembrane region" description="Helical" evidence="14">
    <location>
        <begin position="6"/>
        <end position="27"/>
    </location>
</feature>
<keyword evidence="10 14" id="KW-0472">Membrane</keyword>
<protein>
    <recommendedName>
        <fullName evidence="17">Sodium/proline symporter</fullName>
    </recommendedName>
</protein>
<reference evidence="15" key="2">
    <citation type="submission" date="2020-09" db="EMBL/GenBank/DDBJ databases">
        <authorList>
            <person name="Sun Q."/>
            <person name="Zhou Y."/>
        </authorList>
    </citation>
    <scope>NUCLEOTIDE SEQUENCE</scope>
    <source>
        <strain evidence="15">CGMCC 1.14988</strain>
    </source>
</reference>
<accession>A0A8J3ABM5</accession>
<evidence type="ECO:0000256" key="14">
    <source>
        <dbReference type="SAM" id="Phobius"/>
    </source>
</evidence>
<dbReference type="Proteomes" id="UP000650511">
    <property type="component" value="Unassembled WGS sequence"/>
</dbReference>
<keyword evidence="9" id="KW-0406">Ion transport</keyword>
<dbReference type="RefSeq" id="WP_205745236.1">
    <property type="nucleotide sequence ID" value="NZ_BMHA01000018.1"/>
</dbReference>
<keyword evidence="11" id="KW-0739">Sodium transport</keyword>
<evidence type="ECO:0000256" key="3">
    <source>
        <dbReference type="ARBA" id="ARBA00022448"/>
    </source>
</evidence>
<evidence type="ECO:0000256" key="7">
    <source>
        <dbReference type="ARBA" id="ARBA00022989"/>
    </source>
</evidence>
<dbReference type="PANTHER" id="PTHR48086:SF3">
    <property type="entry name" value="SODIUM_PROLINE SYMPORTER"/>
    <property type="match status" value="1"/>
</dbReference>
<comment type="catalytic activity">
    <reaction evidence="12">
        <text>L-proline(in) + Na(+)(in) = L-proline(out) + Na(+)(out)</text>
        <dbReference type="Rhea" id="RHEA:28967"/>
        <dbReference type="ChEBI" id="CHEBI:29101"/>
        <dbReference type="ChEBI" id="CHEBI:60039"/>
    </reaction>
</comment>
<evidence type="ECO:0000313" key="16">
    <source>
        <dbReference type="Proteomes" id="UP000650511"/>
    </source>
</evidence>
<dbReference type="Gene3D" id="1.20.1730.10">
    <property type="entry name" value="Sodium/glucose cotransporter"/>
    <property type="match status" value="1"/>
</dbReference>
<name>A0A8J3ABM5_9ACTN</name>
<keyword evidence="3" id="KW-0813">Transport</keyword>
<evidence type="ECO:0000256" key="6">
    <source>
        <dbReference type="ARBA" id="ARBA00022847"/>
    </source>
</evidence>
<dbReference type="AlphaFoldDB" id="A0A8J3ABM5"/>
<dbReference type="PROSITE" id="PS50283">
    <property type="entry name" value="NA_SOLUT_SYMP_3"/>
    <property type="match status" value="1"/>
</dbReference>
<dbReference type="EMBL" id="BMHA01000018">
    <property type="protein sequence ID" value="GGI09755.1"/>
    <property type="molecule type" value="Genomic_DNA"/>
</dbReference>
<keyword evidence="5 14" id="KW-0812">Transmembrane</keyword>
<reference evidence="15" key="1">
    <citation type="journal article" date="2014" name="Int. J. Syst. Evol. Microbiol.">
        <title>Complete genome sequence of Corynebacterium casei LMG S-19264T (=DSM 44701T), isolated from a smear-ripened cheese.</title>
        <authorList>
            <consortium name="US DOE Joint Genome Institute (JGI-PGF)"/>
            <person name="Walter F."/>
            <person name="Albersmeier A."/>
            <person name="Kalinowski J."/>
            <person name="Ruckert C."/>
        </authorList>
    </citation>
    <scope>NUCLEOTIDE SEQUENCE</scope>
    <source>
        <strain evidence="15">CGMCC 1.14988</strain>
    </source>
</reference>
<keyword evidence="6" id="KW-0769">Symport</keyword>
<dbReference type="InterPro" id="IPR001734">
    <property type="entry name" value="Na/solute_symporter"/>
</dbReference>
<keyword evidence="7 14" id="KW-1133">Transmembrane helix</keyword>
<proteinExistence type="inferred from homology"/>
<feature type="transmembrane region" description="Helical" evidence="14">
    <location>
        <begin position="196"/>
        <end position="216"/>
    </location>
</feature>
<organism evidence="15 16">
    <name type="scientific">Egicoccus halophilus</name>
    <dbReference type="NCBI Taxonomy" id="1670830"/>
    <lineage>
        <taxon>Bacteria</taxon>
        <taxon>Bacillati</taxon>
        <taxon>Actinomycetota</taxon>
        <taxon>Nitriliruptoria</taxon>
        <taxon>Egicoccales</taxon>
        <taxon>Egicoccaceae</taxon>
        <taxon>Egicoccus</taxon>
    </lineage>
</organism>
<evidence type="ECO:0000256" key="13">
    <source>
        <dbReference type="RuleBase" id="RU362091"/>
    </source>
</evidence>
<evidence type="ECO:0000256" key="12">
    <source>
        <dbReference type="ARBA" id="ARBA00033708"/>
    </source>
</evidence>
<gene>
    <name evidence="15" type="ORF">GCM10011354_35650</name>
</gene>
<dbReference type="GO" id="GO:0005298">
    <property type="term" value="F:proline:sodium symporter activity"/>
    <property type="evidence" value="ECO:0007669"/>
    <property type="project" value="TreeGrafter"/>
</dbReference>
<evidence type="ECO:0000313" key="15">
    <source>
        <dbReference type="EMBL" id="GGI09755.1"/>
    </source>
</evidence>
<evidence type="ECO:0000256" key="9">
    <source>
        <dbReference type="ARBA" id="ARBA00023065"/>
    </source>
</evidence>
<comment type="caution">
    <text evidence="15">The sequence shown here is derived from an EMBL/GenBank/DDBJ whole genome shotgun (WGS) entry which is preliminary data.</text>
</comment>
<dbReference type="GO" id="GO:0015824">
    <property type="term" value="P:proline transport"/>
    <property type="evidence" value="ECO:0007669"/>
    <property type="project" value="TreeGrafter"/>
</dbReference>
<dbReference type="PANTHER" id="PTHR48086">
    <property type="entry name" value="SODIUM/PROLINE SYMPORTER-RELATED"/>
    <property type="match status" value="1"/>
</dbReference>
<dbReference type="Pfam" id="PF00474">
    <property type="entry name" value="SSF"/>
    <property type="match status" value="1"/>
</dbReference>
<feature type="transmembrane region" description="Helical" evidence="14">
    <location>
        <begin position="77"/>
        <end position="94"/>
    </location>
</feature>
<evidence type="ECO:0000256" key="1">
    <source>
        <dbReference type="ARBA" id="ARBA00004651"/>
    </source>
</evidence>
<sequence length="237" mass="25032">MVEVSVPVVTAMVLYLVGMVGVGIWMYRRTHDLGDFVLGGRSLGTYPAALSAQASDMSGWLLLGLPGAIYASGLGEAWIGIGLLIGTYLNWLLVAGRLRTFSEQAGDALTLSAYVEHRFEDRTRLLRPTSAVVTILFFAIYVASGLVAGGLLFELVFGVDPELAMALSAVVTVAYTLLGGFLAVSYTDAFQGSLMLVALIVVPVVGVLADGGLGAMNQAVRAGARTARPVRRGRVHR</sequence>
<dbReference type="GO" id="GO:0005886">
    <property type="term" value="C:plasma membrane"/>
    <property type="evidence" value="ECO:0007669"/>
    <property type="project" value="UniProtKB-SubCell"/>
</dbReference>
<evidence type="ECO:0000256" key="2">
    <source>
        <dbReference type="ARBA" id="ARBA00006434"/>
    </source>
</evidence>